<evidence type="ECO:0000259" key="2">
    <source>
        <dbReference type="PROSITE" id="PS50206"/>
    </source>
</evidence>
<sequence length="314" mass="35563">MCIINIEDLSSFQNKTLIFFSSGPYFGKLLPNSYTIEYSDLSILIRDLRRLDISDFPVICYDNEDLKIASLAYWIFESLDYLVKILYGDMNIFSLKGQNLVTTSKHDLPQSNILMDIDITKLPKVKIYNSLAYELIFPLYITIGTDLTSKLVKKYLKQNNIPEDLDGCLLCGPFSAVVGALLKYLGNYQNKIFLGEWKDLGFKSKNSSKPGTFYSAAESVYYDAFYSAAESVYYDAVETISDAEVVSQGKGKKNIEEDPQNNIGKECPNSEAEKETETPVLYNSFLKHTKSITEEPKNPIPEESQGYHCLCQII</sequence>
<evidence type="ECO:0000313" key="4">
    <source>
        <dbReference type="Proteomes" id="UP000187209"/>
    </source>
</evidence>
<protein>
    <recommendedName>
        <fullName evidence="2">Rhodanese domain-containing protein</fullName>
    </recommendedName>
</protein>
<dbReference type="EMBL" id="MPUH01000679">
    <property type="protein sequence ID" value="OMJ75632.1"/>
    <property type="molecule type" value="Genomic_DNA"/>
</dbReference>
<comment type="caution">
    <text evidence="3">The sequence shown here is derived from an EMBL/GenBank/DDBJ whole genome shotgun (WGS) entry which is preliminary data.</text>
</comment>
<dbReference type="Proteomes" id="UP000187209">
    <property type="component" value="Unassembled WGS sequence"/>
</dbReference>
<feature type="region of interest" description="Disordered" evidence="1">
    <location>
        <begin position="251"/>
        <end position="275"/>
    </location>
</feature>
<gene>
    <name evidence="3" type="ORF">SteCoe_25189</name>
</gene>
<reference evidence="3 4" key="1">
    <citation type="submission" date="2016-11" db="EMBL/GenBank/DDBJ databases">
        <title>The macronuclear genome of Stentor coeruleus: a giant cell with tiny introns.</title>
        <authorList>
            <person name="Slabodnick M."/>
            <person name="Ruby J.G."/>
            <person name="Reiff S.B."/>
            <person name="Swart E.C."/>
            <person name="Gosai S."/>
            <person name="Prabakaran S."/>
            <person name="Witkowska E."/>
            <person name="Larue G.E."/>
            <person name="Fisher S."/>
            <person name="Freeman R.M."/>
            <person name="Gunawardena J."/>
            <person name="Chu W."/>
            <person name="Stover N.A."/>
            <person name="Gregory B.D."/>
            <person name="Nowacki M."/>
            <person name="Derisi J."/>
            <person name="Roy S.W."/>
            <person name="Marshall W.F."/>
            <person name="Sood P."/>
        </authorList>
    </citation>
    <scope>NUCLEOTIDE SEQUENCE [LARGE SCALE GENOMIC DNA]</scope>
    <source>
        <strain evidence="3">WM001</strain>
    </source>
</reference>
<dbReference type="InterPro" id="IPR001763">
    <property type="entry name" value="Rhodanese-like_dom"/>
</dbReference>
<evidence type="ECO:0000256" key="1">
    <source>
        <dbReference type="SAM" id="MobiDB-lite"/>
    </source>
</evidence>
<keyword evidence="4" id="KW-1185">Reference proteome</keyword>
<organism evidence="3 4">
    <name type="scientific">Stentor coeruleus</name>
    <dbReference type="NCBI Taxonomy" id="5963"/>
    <lineage>
        <taxon>Eukaryota</taxon>
        <taxon>Sar</taxon>
        <taxon>Alveolata</taxon>
        <taxon>Ciliophora</taxon>
        <taxon>Postciliodesmatophora</taxon>
        <taxon>Heterotrichea</taxon>
        <taxon>Heterotrichida</taxon>
        <taxon>Stentoridae</taxon>
        <taxon>Stentor</taxon>
    </lineage>
</organism>
<dbReference type="PROSITE" id="PS50206">
    <property type="entry name" value="RHODANESE_3"/>
    <property type="match status" value="1"/>
</dbReference>
<evidence type="ECO:0000313" key="3">
    <source>
        <dbReference type="EMBL" id="OMJ75632.1"/>
    </source>
</evidence>
<accession>A0A1R2BFS5</accession>
<name>A0A1R2BFS5_9CILI</name>
<proteinExistence type="predicted"/>
<dbReference type="AlphaFoldDB" id="A0A1R2BFS5"/>
<feature type="domain" description="Rhodanese" evidence="2">
    <location>
        <begin position="57"/>
        <end position="102"/>
    </location>
</feature>